<dbReference type="Gene3D" id="3.60.10.10">
    <property type="entry name" value="Endonuclease/exonuclease/phosphatase"/>
    <property type="match status" value="1"/>
</dbReference>
<dbReference type="PATRIC" id="fig|1886670.3.peg.1276"/>
<sequence>MVQWKKKISIGVSTSVLVTSLWSGISVGGHNVASAADQSEQVSDTVVQQQMHPNVVSTNALRQTVSQNVYTVMPINEVRTQSLGDTVSTRGVITYREETGSGYSNLYLQDGTAGLVIRGQNLPGTEGQEIEVRGKLTAYKALLQIEASASAVNITNASIQLPAPQTVVGTDFVTGNTYEAQLISVPNVTVVSKSGSNYTVKDATGTFIIYTANPWLEVGEVYTRITGVMSRYNNTFELIPRSTADIEGGTPPVIQPPLQLRIHDIQGAAQRSPYEGKEVQQVEGIVTMVKGKTSFYLQELDDHVDTNEGTSEGILVYRSAHGLKVGDKVSVDGSIKEYQELGYADAADLTTTEIVASAIRLQASNQPLPAPIILGQQGRSIPNQIAASNGLTAYDPTQYSIDFYESLEGMRIQLNDASIIGPYTYEIPVTVDLKSSPLVTPAGGLVIDNNQWNAKRLLISAKPTQTVSTGDQFAGALNGIMSYSYSNFKVLPEGALPPVIDNGLQREVSTLQSGSKQLTIASFNVENFWNNPKDQEKTARIADDVVNHLRNPDILGLMEVQDNNGETNDGTTDASQSFGALIKDIQLAGGPTYQYASISPQDQQDGGAPGGNIRVGFLYNPERVSLPVASNGAGNSVTAATYTANGLNYNPVRIAPSDEAFASSRKSLAAQFVFNGEQVIVIANHFNSKGGDQALYGSIQPPLRSSEIQRAKQASLLNQFVKQTLAQNSQANIVLLGDFNDFQFSNTLDVLKGKELTNLVDTLPANERYSYVYEGNSQTLDHILMTSKIANRAQLDIVHINSDFMEADGRVSDHDPLLARIDFGKKDSDKDDKTRPGSDNSSGNNSGGSGTTNPSTDNPTLPAIPTVPEYEGLSTNRAIASWSMPTTVNTNTNNTVVASTTLTATMLKDMLNRTDGANTLRLSLKGDQAATTYQLQWEAAVQQSLTTQTTIDQIILSTPIGTYELPVSMIEQQTLAPNEKFILDLSNASPAVNQAKQAGYDVRTAVDFDGYILDGQNNKRSMQSFDQYIKRSIISSNVNAANRLAVVRAESAVNGNISYTPVPFTIANGEVTIYSRSNSTYLILNRSESLLKDISGHWAQADIQSFVDRMIVTGTGHNQFEPARMVTRAELATLLTRILGLAQMNTSTSQTPFTDVKSTAWYSDSVNTAVKAGLMLGDAKGTFRPQSAVTREELAVILERTLSFISQSPVEPSSNPVISFKDRDQASSWSRSAIQRISNEGILKGNPSQQFQPKENLTRADSIVALSRILQKINRDK</sequence>
<dbReference type="Pfam" id="PF18942">
    <property type="entry name" value="DUF5689"/>
    <property type="match status" value="1"/>
</dbReference>
<dbReference type="InterPro" id="IPR043744">
    <property type="entry name" value="DUF5689"/>
</dbReference>
<name>A0A1E3L5Y4_9BACL</name>
<dbReference type="Pfam" id="PF03372">
    <property type="entry name" value="Exo_endo_phos"/>
    <property type="match status" value="1"/>
</dbReference>
<dbReference type="InterPro" id="IPR001119">
    <property type="entry name" value="SLH_dom"/>
</dbReference>
<evidence type="ECO:0000313" key="4">
    <source>
        <dbReference type="Proteomes" id="UP000094578"/>
    </source>
</evidence>
<dbReference type="PANTHER" id="PTHR42834">
    <property type="entry name" value="ENDONUCLEASE/EXONUCLEASE/PHOSPHATASE FAMILY PROTEIN (AFU_ORTHOLOGUE AFUA_3G09210)"/>
    <property type="match status" value="1"/>
</dbReference>
<dbReference type="Proteomes" id="UP000094578">
    <property type="component" value="Unassembled WGS sequence"/>
</dbReference>
<reference evidence="3 4" key="1">
    <citation type="submission" date="2016-08" db="EMBL/GenBank/DDBJ databases">
        <title>Genome sequencing of Paenibacillus sp. TI45-13ar, isolated from Korean traditional nuruk.</title>
        <authorList>
            <person name="Kim S.-J."/>
        </authorList>
    </citation>
    <scope>NUCLEOTIDE SEQUENCE [LARGE SCALE GENOMIC DNA]</scope>
    <source>
        <strain evidence="3 4">TI45-13ar</strain>
    </source>
</reference>
<dbReference type="CDD" id="cd10283">
    <property type="entry name" value="MnuA_DNase1-like"/>
    <property type="match status" value="1"/>
</dbReference>
<dbReference type="PROSITE" id="PS51272">
    <property type="entry name" value="SLH"/>
    <property type="match status" value="3"/>
</dbReference>
<feature type="domain" description="SLH" evidence="2">
    <location>
        <begin position="1149"/>
        <end position="1212"/>
    </location>
</feature>
<dbReference type="InterPro" id="IPR036691">
    <property type="entry name" value="Endo/exonu/phosph_ase_sf"/>
</dbReference>
<evidence type="ECO:0000256" key="1">
    <source>
        <dbReference type="SAM" id="MobiDB-lite"/>
    </source>
</evidence>
<dbReference type="EMBL" id="MDER01000031">
    <property type="protein sequence ID" value="ODP29242.1"/>
    <property type="molecule type" value="Genomic_DNA"/>
</dbReference>
<dbReference type="Pfam" id="PF00395">
    <property type="entry name" value="SLH"/>
    <property type="match status" value="3"/>
</dbReference>
<feature type="domain" description="SLH" evidence="2">
    <location>
        <begin position="1086"/>
        <end position="1147"/>
    </location>
</feature>
<evidence type="ECO:0000259" key="2">
    <source>
        <dbReference type="PROSITE" id="PS51272"/>
    </source>
</evidence>
<proteinExistence type="predicted"/>
<dbReference type="GO" id="GO:0003824">
    <property type="term" value="F:catalytic activity"/>
    <property type="evidence" value="ECO:0007669"/>
    <property type="project" value="InterPro"/>
</dbReference>
<dbReference type="InterPro" id="IPR005135">
    <property type="entry name" value="Endo/exonuclease/phosphatase"/>
</dbReference>
<accession>A0A1E3L5Y4</accession>
<organism evidence="3 4">
    <name type="scientific">Paenibacillus nuruki</name>
    <dbReference type="NCBI Taxonomy" id="1886670"/>
    <lineage>
        <taxon>Bacteria</taxon>
        <taxon>Bacillati</taxon>
        <taxon>Bacillota</taxon>
        <taxon>Bacilli</taxon>
        <taxon>Bacillales</taxon>
        <taxon>Paenibacillaceae</taxon>
        <taxon>Paenibacillus</taxon>
    </lineage>
</organism>
<feature type="compositionally biased region" description="Basic and acidic residues" evidence="1">
    <location>
        <begin position="822"/>
        <end position="836"/>
    </location>
</feature>
<feature type="region of interest" description="Disordered" evidence="1">
    <location>
        <begin position="822"/>
        <end position="868"/>
    </location>
</feature>
<keyword evidence="4" id="KW-1185">Reference proteome</keyword>
<dbReference type="AlphaFoldDB" id="A0A1E3L5Y4"/>
<protein>
    <submittedName>
        <fullName evidence="3">Cell surface glycoprotein</fullName>
    </submittedName>
</protein>
<dbReference type="PANTHER" id="PTHR42834:SF1">
    <property type="entry name" value="ENDONUCLEASE_EXONUCLEASE_PHOSPHATASE FAMILY PROTEIN (AFU_ORTHOLOGUE AFUA_3G09210)"/>
    <property type="match status" value="1"/>
</dbReference>
<dbReference type="STRING" id="1886670.PTI45_01251"/>
<comment type="caution">
    <text evidence="3">The sequence shown here is derived from an EMBL/GenBank/DDBJ whole genome shotgun (WGS) entry which is preliminary data.</text>
</comment>
<dbReference type="CDD" id="cd04486">
    <property type="entry name" value="YhcR_OBF_like"/>
    <property type="match status" value="1"/>
</dbReference>
<dbReference type="SUPFAM" id="SSF56219">
    <property type="entry name" value="DNase I-like"/>
    <property type="match status" value="1"/>
</dbReference>
<dbReference type="RefSeq" id="WP_069326688.1">
    <property type="nucleotide sequence ID" value="NZ_MDER01000031.1"/>
</dbReference>
<feature type="domain" description="SLH" evidence="2">
    <location>
        <begin position="1217"/>
        <end position="1277"/>
    </location>
</feature>
<gene>
    <name evidence="3" type="ORF">PTI45_01251</name>
</gene>
<evidence type="ECO:0000313" key="3">
    <source>
        <dbReference type="EMBL" id="ODP29242.1"/>
    </source>
</evidence>